<proteinExistence type="inferred from homology"/>
<feature type="domain" description="Peptidase M16 C-terminal" evidence="6">
    <location>
        <begin position="693"/>
        <end position="872"/>
    </location>
</feature>
<dbReference type="PROSITE" id="PS00143">
    <property type="entry name" value="INSULINASE"/>
    <property type="match status" value="1"/>
</dbReference>
<sequence>MSLSAFVRRATGPALLALCLTTVLLISSETAATLALPSVSATPNAKTKPDMKSSSSVMPAASLTQGVRKTVLGNGLTVLTKELHTAPVVSVQVWYRVGSRDEQAGLNGISHLLEHLMFKGTNNRPIQFGRLFSALGSQSNAFTSYDQTAYFGTVERDKLQALLVLEADRMKNALINPEQLRSEKRVVVSELQGYENEPGYRLERAVRRAAFPQEAYGLTIGGTKADVESFTVEQVRDYYRKYYSPSNATLVIVGDFETEPTLQIVKSAFGQIPNQEKLGTAKPVPAIAPTTPKPVATQAPIMLREPGSAALLQAVYPLPNLSHPDVPALQVMDYILTGGRSSRLYQALVESGLASEAGGYAANLLSSGWYSLSVTAAPGKKLSQIDRVLQRSLANLQDKPVSKAELQRAKNQLRASRLLQNRDVTSQAMQLADDQSVAGDYRYSDRLLAAIAQVSAADVQRVAKTYFQPASRTVGFFEPTQLQADAGATGAGTTQTTENLGTGKPVDPAELGRYLPPLETTTSKNSQALPEAITLKNGLRILLLPDTSTPTVTLSGHIAAGTEYDSNEKAGLADLTAENVMNGTKTKDALTLAETLEDRGADLAFDTNREGVTIDGDGLATDLPLLVQTLADVVQNASFPADEVALSRQRALSDLQEQLDDPRSLGRRQFQQAIYPANHPFHSFPTPESLRQITRDDVVQFYHTHYRPDKTVLALVGNFDPAQVRSLLKQKLGTWQAAGQAPKLNFPTVAAPEKPTYLAAPLPGKTQSVTYLGYQGIDRQDPRYYAALVLNEILGGSTLSSRLGTEIRDRQGLTYGIYSYFQAGTSAGPFLISMQTAPEDSQQAIDSTLALLNQMREQGVSASEVAIAKQSLASGYPVELADPEILSEQILLNEVYGLKREELQQFSDKIQAVSVEQVNQAIQELLQPDRLVVVTAGAPAAAAP</sequence>
<dbReference type="Gene3D" id="3.30.830.10">
    <property type="entry name" value="Metalloenzyme, LuxS/M16 peptidase-like"/>
    <property type="match status" value="4"/>
</dbReference>
<dbReference type="PANTHER" id="PTHR11851:SF49">
    <property type="entry name" value="MITOCHONDRIAL-PROCESSING PEPTIDASE SUBUNIT ALPHA"/>
    <property type="match status" value="1"/>
</dbReference>
<comment type="similarity">
    <text evidence="1 2">Belongs to the peptidase M16 family.</text>
</comment>
<dbReference type="EMBL" id="JAMPKM010000001">
    <property type="protein sequence ID" value="MEP0815671.1"/>
    <property type="molecule type" value="Genomic_DNA"/>
</dbReference>
<gene>
    <name evidence="7" type="ORF">NC998_01010</name>
</gene>
<feature type="domain" description="Peptidase M16 C-terminal" evidence="6">
    <location>
        <begin position="229"/>
        <end position="413"/>
    </location>
</feature>
<feature type="region of interest" description="Disordered" evidence="3">
    <location>
        <begin position="40"/>
        <end position="59"/>
    </location>
</feature>
<evidence type="ECO:0000313" key="7">
    <source>
        <dbReference type="EMBL" id="MEP0815671.1"/>
    </source>
</evidence>
<dbReference type="RefSeq" id="WP_190431217.1">
    <property type="nucleotide sequence ID" value="NZ_JAMPKM010000001.1"/>
</dbReference>
<feature type="domain" description="Peptidase M16 N-terminal" evidence="5">
    <location>
        <begin position="541"/>
        <end position="673"/>
    </location>
</feature>
<feature type="compositionally biased region" description="Low complexity" evidence="3">
    <location>
        <begin position="487"/>
        <end position="497"/>
    </location>
</feature>
<dbReference type="InterPro" id="IPR011249">
    <property type="entry name" value="Metalloenz_LuxS/M16"/>
</dbReference>
<evidence type="ECO:0000259" key="5">
    <source>
        <dbReference type="Pfam" id="PF00675"/>
    </source>
</evidence>
<evidence type="ECO:0000256" key="3">
    <source>
        <dbReference type="SAM" id="MobiDB-lite"/>
    </source>
</evidence>
<feature type="chain" id="PRO_5046474467" evidence="4">
    <location>
        <begin position="32"/>
        <end position="944"/>
    </location>
</feature>
<evidence type="ECO:0000256" key="1">
    <source>
        <dbReference type="ARBA" id="ARBA00007261"/>
    </source>
</evidence>
<dbReference type="InterPro" id="IPR001431">
    <property type="entry name" value="Pept_M16_Zn_BS"/>
</dbReference>
<evidence type="ECO:0000256" key="4">
    <source>
        <dbReference type="SAM" id="SignalP"/>
    </source>
</evidence>
<dbReference type="InterPro" id="IPR011765">
    <property type="entry name" value="Pept_M16_N"/>
</dbReference>
<keyword evidence="8" id="KW-1185">Reference proteome</keyword>
<feature type="region of interest" description="Disordered" evidence="3">
    <location>
        <begin position="487"/>
        <end position="508"/>
    </location>
</feature>
<accession>A0ABV0J1N6</accession>
<name>A0ABV0J1N6_9CYAN</name>
<organism evidence="7 8">
    <name type="scientific">Trichocoleus desertorum GB2-A4</name>
    <dbReference type="NCBI Taxonomy" id="2933944"/>
    <lineage>
        <taxon>Bacteria</taxon>
        <taxon>Bacillati</taxon>
        <taxon>Cyanobacteriota</taxon>
        <taxon>Cyanophyceae</taxon>
        <taxon>Leptolyngbyales</taxon>
        <taxon>Trichocoleusaceae</taxon>
        <taxon>Trichocoleus</taxon>
    </lineage>
</organism>
<comment type="caution">
    <text evidence="7">The sequence shown here is derived from an EMBL/GenBank/DDBJ whole genome shotgun (WGS) entry which is preliminary data.</text>
</comment>
<dbReference type="Pfam" id="PF00675">
    <property type="entry name" value="Peptidase_M16"/>
    <property type="match status" value="2"/>
</dbReference>
<dbReference type="SUPFAM" id="SSF63411">
    <property type="entry name" value="LuxS/MPP-like metallohydrolase"/>
    <property type="match status" value="4"/>
</dbReference>
<protein>
    <submittedName>
        <fullName evidence="7">Insulinase family protein</fullName>
    </submittedName>
</protein>
<reference evidence="7 8" key="1">
    <citation type="submission" date="2022-04" db="EMBL/GenBank/DDBJ databases">
        <title>Positive selection, recombination, and allopatry shape intraspecific diversity of widespread and dominant cyanobacteria.</title>
        <authorList>
            <person name="Wei J."/>
            <person name="Shu W."/>
            <person name="Hu C."/>
        </authorList>
    </citation>
    <scope>NUCLEOTIDE SEQUENCE [LARGE SCALE GENOMIC DNA]</scope>
    <source>
        <strain evidence="7 8">GB2-A4</strain>
    </source>
</reference>
<evidence type="ECO:0000313" key="8">
    <source>
        <dbReference type="Proteomes" id="UP001464891"/>
    </source>
</evidence>
<feature type="signal peptide" evidence="4">
    <location>
        <begin position="1"/>
        <end position="31"/>
    </location>
</feature>
<dbReference type="InterPro" id="IPR050361">
    <property type="entry name" value="MPP/UQCRC_Complex"/>
</dbReference>
<dbReference type="InterPro" id="IPR007863">
    <property type="entry name" value="Peptidase_M16_C"/>
</dbReference>
<evidence type="ECO:0000256" key="2">
    <source>
        <dbReference type="RuleBase" id="RU004447"/>
    </source>
</evidence>
<feature type="domain" description="Peptidase M16 N-terminal" evidence="5">
    <location>
        <begin position="78"/>
        <end position="223"/>
    </location>
</feature>
<evidence type="ECO:0000259" key="6">
    <source>
        <dbReference type="Pfam" id="PF05193"/>
    </source>
</evidence>
<dbReference type="Pfam" id="PF05193">
    <property type="entry name" value="Peptidase_M16_C"/>
    <property type="match status" value="2"/>
</dbReference>
<keyword evidence="4" id="KW-0732">Signal</keyword>
<dbReference type="PANTHER" id="PTHR11851">
    <property type="entry name" value="METALLOPROTEASE"/>
    <property type="match status" value="1"/>
</dbReference>
<dbReference type="Proteomes" id="UP001464891">
    <property type="component" value="Unassembled WGS sequence"/>
</dbReference>